<gene>
    <name evidence="10" type="ORF">I8J30_07150</name>
</gene>
<sequence length="2056" mass="222664">MFRRINAIILTAALLLGLISVGVAPASRVYAADDQVVSVNPTTQEEVINGFENIANWSKNNADITLAADTANKTEGSQSLSVTYTVPAAEPASWHTIEWDASTDPIDLSTATQLKLDIRSANDQTTGNHEPIRFKLYNKSINKAIFEDVLPVQTANEWGTFTLNLGDIPAANRAAISHIAFYIYSKDDAYQGRTSLHYQLDNLRAVKPIQMTEQVVTGFEDIADWSKNNADITLAADTANKTEGSQSLSVTYTVPVAEPESWHAIEWDTSANPLDLSTATQLKLDIRSANIQTTGGHEPIRFKLYNKSINKTIFEDVLPVQTANEWGTFTLNLDDIPAANRAAISHIAFYIYSKDDAYQGRTSLHYQLDNLRVVKPADTLMKNVINGFEDLAEWGGPTDLADTVNKTEGAQAADVTYFVPDKKNGNSWVEYAWDLNANPMDLTPATEIAFDIRPVGSQTTGSHEPIYFKILDTVGNAIYEQPLPVLTADEWTNFKVDLTNIPAQKRAHVNKIIFYVFNMDDAIAGRTSLRYLFDNMTILTSQVQRVTATPGSSIVTPGTTVTLATLSVGANIFYTLDGSDPKTSTTKALYSAPIPIADVTTIKAYAEIPGKPKSAISVFDYTIGTGVPGEEIYGIHSSVADIGSSMLAGIHRTDKIGEDGFMNDWSGQASFVLPSNASKQVKIAGWGGVDDLSANAALAYDDNNLYLHVDVKDADQLGYSGDVIWRGDSVQVAFSKDGAVYGPEYGFSYGDNGTASKFSWNSGSAKLGVDSIKLKVSRDNTTKLTAYDLVIPWLAALPAAPGEKVPFTLLINDNDGADRRGYIEWTPGIGNGKDATSLGSLMLLDQNQTWSTWMHGPQDVLQNTAYDYSVAIANFGEEAETFQISLPNVSGTEVQEVTVPAHKVLKKAIPVSFPTVGNLQFEAVITNKDTGEAKHETIAVSVKRNAEALLGLLDEMNEKLPLLAELLATAKEQNIPVDYETVNYTVIKNFIQYGKDDITNNLLPRADYVVNELERLYDEATANVQAYLSGEKTALSVPRYVTARSTMEGFSFVGPTKTSTSDDVVNRPIFFTGYGHFNQAKADIPQFSDYGTNIIQMELGPDGTVLPPAEGSDADYSISTDLITNSVIPTLENAAEHNIAVSLLISPHYFPQWAKDTWPDVVNNDNSGFLKFNVNAPKAREIVEAYIKTLVPLVKDLPALHSIIISNEPMYNTSTDSTAQAPWHQFLAEKYTTIASLNENYGSEYSSFDDVDMPSAKEATPYYYDWTVFNNEYFSSWHQWMAELVKELAPDVPVSSKIMANLTGATSYGVDPEDFSEFADMNGNDNWNYLGSGISGFIRENRFYDLQGSFRKAPIFNSETHVIPDRDNVYTPEQANHVETSLWQSAVHGKNASAIWVWERSYDPNSDFYGSVLQRPDVVQTIGKVNLDLNRLANEVTELQNSAPQAAILYSLPSMVYSSSYLDAMDRAYEALTFNGQRVGFVSEKQSQAGGLSDYKLLIVPQATNVSAATLTAIKAFVAAGGKVIVIGENSLNADENNKPLNSDDKTAVLSSATVLGGDVDSSTLKQSVRTSLTNLGLMEVVLKDKATGQPIDGVEWLSTEYNGKLLINIANYDPTTASKTISIEVNGKPAGTAAELINGGTIDTGNLTVALEKPYLLSIPLATTSGGNAYIPVDQTEVKDAVIKVAPKLEGGKAIASLSEGDFAKALLAAKKDEQGNSVVTVAVGALKGTNGYVLEQPASLFSEKNAATKMAVQTGDAEVVLPLDMFADKEIAGAKTISLSISRVLKDGKPVVDISFTADGKAIHWNNPNAPVVVSIPYTPTKEELEHPEHIVIWYLDEAGHAIAVPNAKYDAESGKVVFTTTHFSKYAVAYSVKTFADEAKYKWALQAIEAVASKGILSGTSKTQFSPAKNITRADFVDGLVKALGLSAKFDSNFSDIDKSASYYESLGIAKAIGLSLGTGGNTFNPNGEITRQEMAALVVRAMKLAKASLTAGSGSDLKAFADASQIAGYAVSSVASLVKEGILVGDGGKISPTGHLTRAQAAVVLYRLITRE</sequence>
<accession>A0ABS5C918</accession>
<dbReference type="SUPFAM" id="SSF51445">
    <property type="entry name" value="(Trans)glycosidases"/>
    <property type="match status" value="1"/>
</dbReference>
<dbReference type="EMBL" id="JAGKSP010000002">
    <property type="protein sequence ID" value="MBP3962481.1"/>
    <property type="molecule type" value="Genomic_DNA"/>
</dbReference>
<keyword evidence="4" id="KW-0479">Metal-binding</keyword>
<feature type="chain" id="PRO_5046425485" description="beta-galactosidase" evidence="8">
    <location>
        <begin position="32"/>
        <end position="2056"/>
    </location>
</feature>
<dbReference type="Pfam" id="PF06452">
    <property type="entry name" value="CBM9_1"/>
    <property type="match status" value="1"/>
</dbReference>
<feature type="domain" description="SLH" evidence="9">
    <location>
        <begin position="1933"/>
        <end position="1996"/>
    </location>
</feature>
<comment type="catalytic activity">
    <reaction evidence="1">
        <text>Hydrolysis of terminal non-reducing beta-D-galactose residues in beta-D-galactosides.</text>
        <dbReference type="EC" id="3.2.1.23"/>
    </reaction>
</comment>
<dbReference type="Gene3D" id="3.20.20.80">
    <property type="entry name" value="Glycosidases"/>
    <property type="match status" value="1"/>
</dbReference>
<feature type="signal peptide" evidence="8">
    <location>
        <begin position="1"/>
        <end position="31"/>
    </location>
</feature>
<organism evidence="10 11">
    <name type="scientific">Paenibacillus lignilyticus</name>
    <dbReference type="NCBI Taxonomy" id="1172615"/>
    <lineage>
        <taxon>Bacteria</taxon>
        <taxon>Bacillati</taxon>
        <taxon>Bacillota</taxon>
        <taxon>Bacilli</taxon>
        <taxon>Bacillales</taxon>
        <taxon>Paenibacillaceae</taxon>
        <taxon>Paenibacillus</taxon>
    </lineage>
</organism>
<dbReference type="PANTHER" id="PTHR36447:SF2">
    <property type="entry name" value="BETA-GALACTOSIDASE YESZ"/>
    <property type="match status" value="1"/>
</dbReference>
<protein>
    <recommendedName>
        <fullName evidence="3">beta-galactosidase</fullName>
        <ecNumber evidence="3">3.2.1.23</ecNumber>
    </recommendedName>
</protein>
<evidence type="ECO:0000256" key="4">
    <source>
        <dbReference type="ARBA" id="ARBA00022723"/>
    </source>
</evidence>
<proteinExistence type="inferred from homology"/>
<comment type="caution">
    <text evidence="10">The sequence shown here is derived from an EMBL/GenBank/DDBJ whole genome shotgun (WGS) entry which is preliminary data.</text>
</comment>
<dbReference type="InterPro" id="IPR001119">
    <property type="entry name" value="SLH_dom"/>
</dbReference>
<dbReference type="Pfam" id="PF00395">
    <property type="entry name" value="SLH"/>
    <property type="match status" value="3"/>
</dbReference>
<dbReference type="CDD" id="cd03143">
    <property type="entry name" value="A4_beta-galactosidase_middle_domain"/>
    <property type="match status" value="1"/>
</dbReference>
<evidence type="ECO:0000313" key="11">
    <source>
        <dbReference type="Proteomes" id="UP000673394"/>
    </source>
</evidence>
<evidence type="ECO:0000256" key="7">
    <source>
        <dbReference type="ARBA" id="ARBA00023295"/>
    </source>
</evidence>
<keyword evidence="7" id="KW-0326">Glycosidase</keyword>
<reference evidence="10 11" key="1">
    <citation type="submission" date="2021-04" db="EMBL/GenBank/DDBJ databases">
        <title>Paenibacillus sp. DLE-14 whole genome sequence.</title>
        <authorList>
            <person name="Ham Y.J."/>
        </authorList>
    </citation>
    <scope>NUCLEOTIDE SEQUENCE [LARGE SCALE GENOMIC DNA]</scope>
    <source>
        <strain evidence="10 11">DLE-14</strain>
    </source>
</reference>
<dbReference type="InterPro" id="IPR029062">
    <property type="entry name" value="Class_I_gatase-like"/>
</dbReference>
<evidence type="ECO:0000256" key="2">
    <source>
        <dbReference type="ARBA" id="ARBA00005940"/>
    </source>
</evidence>
<dbReference type="Gene3D" id="2.60.120.260">
    <property type="entry name" value="Galactose-binding domain-like"/>
    <property type="match status" value="2"/>
</dbReference>
<evidence type="ECO:0000259" key="9">
    <source>
        <dbReference type="PROSITE" id="PS51272"/>
    </source>
</evidence>
<evidence type="ECO:0000256" key="5">
    <source>
        <dbReference type="ARBA" id="ARBA00022801"/>
    </source>
</evidence>
<comment type="similarity">
    <text evidence="2">Belongs to the glycosyl hydrolase 42 family.</text>
</comment>
<dbReference type="InterPro" id="IPR017853">
    <property type="entry name" value="GH"/>
</dbReference>
<dbReference type="InterPro" id="IPR013738">
    <property type="entry name" value="Beta_galactosidase_Trimer"/>
</dbReference>
<dbReference type="InterPro" id="IPR003476">
    <property type="entry name" value="Glyco_hydro_42"/>
</dbReference>
<feature type="domain" description="SLH" evidence="9">
    <location>
        <begin position="2001"/>
        <end position="2056"/>
    </location>
</feature>
<feature type="domain" description="SLH" evidence="9">
    <location>
        <begin position="1874"/>
        <end position="1932"/>
    </location>
</feature>
<dbReference type="Pfam" id="PF13290">
    <property type="entry name" value="CHB_HEX_C_1"/>
    <property type="match status" value="1"/>
</dbReference>
<dbReference type="Gene3D" id="2.60.40.1190">
    <property type="match status" value="1"/>
</dbReference>
<evidence type="ECO:0000256" key="6">
    <source>
        <dbReference type="ARBA" id="ARBA00022833"/>
    </source>
</evidence>
<evidence type="ECO:0000256" key="1">
    <source>
        <dbReference type="ARBA" id="ARBA00001412"/>
    </source>
</evidence>
<dbReference type="Pfam" id="PF02449">
    <property type="entry name" value="Glyco_hydro_42"/>
    <property type="match status" value="1"/>
</dbReference>
<dbReference type="InterPro" id="IPR059177">
    <property type="entry name" value="GH29D-like_dom"/>
</dbReference>
<dbReference type="RefSeq" id="WP_210656706.1">
    <property type="nucleotide sequence ID" value="NZ_JAGKSP010000002.1"/>
</dbReference>
<evidence type="ECO:0000313" key="10">
    <source>
        <dbReference type="EMBL" id="MBP3962481.1"/>
    </source>
</evidence>
<evidence type="ECO:0000256" key="8">
    <source>
        <dbReference type="SAM" id="SignalP"/>
    </source>
</evidence>
<dbReference type="InterPro" id="IPR010502">
    <property type="entry name" value="Carb-bd_dom_fam9"/>
</dbReference>
<dbReference type="SUPFAM" id="SSF52317">
    <property type="entry name" value="Class I glutamine amidotransferase-like"/>
    <property type="match status" value="1"/>
</dbReference>
<evidence type="ECO:0000256" key="3">
    <source>
        <dbReference type="ARBA" id="ARBA00012756"/>
    </source>
</evidence>
<dbReference type="SUPFAM" id="SSF49344">
    <property type="entry name" value="CBD9-like"/>
    <property type="match status" value="1"/>
</dbReference>
<dbReference type="PROSITE" id="PS51272">
    <property type="entry name" value="SLH"/>
    <property type="match status" value="3"/>
</dbReference>
<keyword evidence="11" id="KW-1185">Reference proteome</keyword>
<dbReference type="CDD" id="cd09621">
    <property type="entry name" value="CBM9_like_5"/>
    <property type="match status" value="1"/>
</dbReference>
<dbReference type="InterPro" id="IPR013529">
    <property type="entry name" value="Glyco_hydro_42_N"/>
</dbReference>
<dbReference type="EC" id="3.2.1.23" evidence="3"/>
<name>A0ABS5C918_9BACL</name>
<dbReference type="Proteomes" id="UP000673394">
    <property type="component" value="Unassembled WGS sequence"/>
</dbReference>
<dbReference type="Gene3D" id="3.40.50.880">
    <property type="match status" value="1"/>
</dbReference>
<keyword evidence="6" id="KW-0862">Zinc</keyword>
<keyword evidence="8" id="KW-0732">Signal</keyword>
<dbReference type="Pfam" id="PF08532">
    <property type="entry name" value="Glyco_hydro_42M"/>
    <property type="match status" value="1"/>
</dbReference>
<keyword evidence="5" id="KW-0378">Hydrolase</keyword>
<dbReference type="PANTHER" id="PTHR36447">
    <property type="entry name" value="BETA-GALACTOSIDASE GANA"/>
    <property type="match status" value="1"/>
</dbReference>